<keyword evidence="3" id="KW-0687">Ribonucleoprotein</keyword>
<accession>A0A2H0XES9</accession>
<organism evidence="4 5">
    <name type="scientific">candidate division WWE3 bacterium CG08_land_8_20_14_0_20_40_13</name>
    <dbReference type="NCBI Taxonomy" id="1975084"/>
    <lineage>
        <taxon>Bacteria</taxon>
        <taxon>Katanobacteria</taxon>
    </lineage>
</organism>
<dbReference type="InterPro" id="IPR026569">
    <property type="entry name" value="Ribosomal_bL28"/>
</dbReference>
<dbReference type="AlphaFoldDB" id="A0A2H0XES9"/>
<dbReference type="InterPro" id="IPR034704">
    <property type="entry name" value="Ribosomal_bL28/bL31-like_sf"/>
</dbReference>
<evidence type="ECO:0000256" key="2">
    <source>
        <dbReference type="ARBA" id="ARBA00022980"/>
    </source>
</evidence>
<evidence type="ECO:0000313" key="4">
    <source>
        <dbReference type="EMBL" id="PIS23450.1"/>
    </source>
</evidence>
<sequence>MSRICENCQKSRLRGKQVTDAWGVSYRSNKHFGVNLRNATLTIGGVKKRIKVCAKCLKSLKASLVPVTL</sequence>
<evidence type="ECO:0000256" key="3">
    <source>
        <dbReference type="ARBA" id="ARBA00023274"/>
    </source>
</evidence>
<proteinExistence type="inferred from homology"/>
<reference evidence="5" key="1">
    <citation type="submission" date="2017-09" db="EMBL/GenBank/DDBJ databases">
        <title>Depth-based differentiation of microbial function through sediment-hosted aquifers and enrichment of novel symbionts in the deep terrestrial subsurface.</title>
        <authorList>
            <person name="Probst A.J."/>
            <person name="Ladd B."/>
            <person name="Jarett J.K."/>
            <person name="Geller-Mcgrath D.E."/>
            <person name="Sieber C.M.K."/>
            <person name="Emerson J.B."/>
            <person name="Anantharaman K."/>
            <person name="Thomas B.C."/>
            <person name="Malmstrom R."/>
            <person name="Stieglmeier M."/>
            <person name="Klingl A."/>
            <person name="Woyke T."/>
            <person name="Ryan C.M."/>
            <person name="Banfield J.F."/>
        </authorList>
    </citation>
    <scope>NUCLEOTIDE SEQUENCE [LARGE SCALE GENOMIC DNA]</scope>
</reference>
<dbReference type="EMBL" id="PEYT01000001">
    <property type="protein sequence ID" value="PIS23450.1"/>
    <property type="molecule type" value="Genomic_DNA"/>
</dbReference>
<protein>
    <submittedName>
        <fullName evidence="4">50S ribosomal protein L28</fullName>
    </submittedName>
</protein>
<dbReference type="GO" id="GO:0005840">
    <property type="term" value="C:ribosome"/>
    <property type="evidence" value="ECO:0007669"/>
    <property type="project" value="UniProtKB-KW"/>
</dbReference>
<comment type="similarity">
    <text evidence="1">Belongs to the bacterial ribosomal protein bL28 family.</text>
</comment>
<dbReference type="Proteomes" id="UP000230340">
    <property type="component" value="Unassembled WGS sequence"/>
</dbReference>
<dbReference type="SUPFAM" id="SSF143800">
    <property type="entry name" value="L28p-like"/>
    <property type="match status" value="1"/>
</dbReference>
<evidence type="ECO:0000313" key="5">
    <source>
        <dbReference type="Proteomes" id="UP000230340"/>
    </source>
</evidence>
<name>A0A2H0XES9_UNCKA</name>
<dbReference type="GO" id="GO:0003735">
    <property type="term" value="F:structural constituent of ribosome"/>
    <property type="evidence" value="ECO:0007669"/>
    <property type="project" value="InterPro"/>
</dbReference>
<evidence type="ECO:0000256" key="1">
    <source>
        <dbReference type="ARBA" id="ARBA00008760"/>
    </source>
</evidence>
<dbReference type="GO" id="GO:1990904">
    <property type="term" value="C:ribonucleoprotein complex"/>
    <property type="evidence" value="ECO:0007669"/>
    <property type="project" value="UniProtKB-KW"/>
</dbReference>
<dbReference type="InterPro" id="IPR037147">
    <property type="entry name" value="Ribosomal_bL28_sf"/>
</dbReference>
<keyword evidence="2 4" id="KW-0689">Ribosomal protein</keyword>
<gene>
    <name evidence="4" type="ORF">COT49_00045</name>
</gene>
<dbReference type="Gene3D" id="2.30.170.40">
    <property type="entry name" value="Ribosomal protein L28/L24"/>
    <property type="match status" value="1"/>
</dbReference>
<comment type="caution">
    <text evidence="4">The sequence shown here is derived from an EMBL/GenBank/DDBJ whole genome shotgun (WGS) entry which is preliminary data.</text>
</comment>
<dbReference type="Pfam" id="PF00830">
    <property type="entry name" value="Ribosomal_L28"/>
    <property type="match status" value="1"/>
</dbReference>